<dbReference type="InterPro" id="IPR035069">
    <property type="entry name" value="TTHA1013/TTHA0281-like"/>
</dbReference>
<keyword evidence="2" id="KW-1185">Reference proteome</keyword>
<comment type="caution">
    <text evidence="1">The sequence shown here is derived from an EMBL/GenBank/DDBJ whole genome shotgun (WGS) entry which is preliminary data.</text>
</comment>
<sequence length="128" mass="14380">MVIYYAVFNFAEDGINVVFPDLDNAATFGENMHEALYMAKDLLAGWLLDAEDEKEAFPVPSDHLSIPVAPEDLLIPIEIDLAFYRKKFNSKPIKKTLTIPSYLNDLGNEAKINFSATLTEALKEKLEV</sequence>
<dbReference type="Proteomes" id="UP001252875">
    <property type="component" value="Unassembled WGS sequence"/>
</dbReference>
<evidence type="ECO:0000313" key="1">
    <source>
        <dbReference type="EMBL" id="MDT2601376.1"/>
    </source>
</evidence>
<accession>A0ABU3F2N0</accession>
<protein>
    <submittedName>
        <fullName evidence="1">Type II toxin-antitoxin system HicB family antitoxin</fullName>
    </submittedName>
</protein>
<gene>
    <name evidence="1" type="ORF">P7D85_16425</name>
</gene>
<name>A0ABU3F2N0_9ENTE</name>
<dbReference type="RefSeq" id="WP_376715823.1">
    <property type="nucleotide sequence ID" value="NZ_JARPYH010000010.1"/>
</dbReference>
<dbReference type="EMBL" id="JARPYI010000011">
    <property type="protein sequence ID" value="MDT2601376.1"/>
    <property type="molecule type" value="Genomic_DNA"/>
</dbReference>
<reference evidence="1 2" key="1">
    <citation type="submission" date="2023-03" db="EMBL/GenBank/DDBJ databases">
        <authorList>
            <person name="Shen W."/>
            <person name="Cai J."/>
        </authorList>
    </citation>
    <scope>NUCLEOTIDE SEQUENCE [LARGE SCALE GENOMIC DNA]</scope>
    <source>
        <strain evidence="1 2">D6-4</strain>
    </source>
</reference>
<dbReference type="Gene3D" id="3.30.160.250">
    <property type="match status" value="1"/>
</dbReference>
<proteinExistence type="predicted"/>
<dbReference type="SUPFAM" id="SSF143100">
    <property type="entry name" value="TTHA1013/TTHA0281-like"/>
    <property type="match status" value="1"/>
</dbReference>
<evidence type="ECO:0000313" key="2">
    <source>
        <dbReference type="Proteomes" id="UP001252875"/>
    </source>
</evidence>
<organism evidence="1 2">
    <name type="scientific">Enterococcus hulanensis</name>
    <dbReference type="NCBI Taxonomy" id="2559929"/>
    <lineage>
        <taxon>Bacteria</taxon>
        <taxon>Bacillati</taxon>
        <taxon>Bacillota</taxon>
        <taxon>Bacilli</taxon>
        <taxon>Lactobacillales</taxon>
        <taxon>Enterococcaceae</taxon>
        <taxon>Enterococcus</taxon>
    </lineage>
</organism>